<dbReference type="Gene3D" id="2.130.10.10">
    <property type="entry name" value="YVTN repeat-like/Quinoprotein amine dehydrogenase"/>
    <property type="match status" value="2"/>
</dbReference>
<feature type="domain" description="Katanin p80 subunit C-terminal" evidence="10">
    <location>
        <begin position="452"/>
        <end position="599"/>
    </location>
</feature>
<dbReference type="CDD" id="cd00200">
    <property type="entry name" value="WD40"/>
    <property type="match status" value="1"/>
</dbReference>
<dbReference type="SUPFAM" id="SSF50978">
    <property type="entry name" value="WD40 repeat-like"/>
    <property type="match status" value="1"/>
</dbReference>
<keyword evidence="2 7" id="KW-0963">Cytoplasm</keyword>
<reference evidence="11" key="2">
    <citation type="submission" date="2011-02" db="EMBL/GenBank/DDBJ databases">
        <authorList>
            <person name="MacLean D."/>
        </authorList>
    </citation>
    <scope>NUCLEOTIDE SEQUENCE</scope>
</reference>
<feature type="compositionally biased region" description="Basic and acidic residues" evidence="9">
    <location>
        <begin position="349"/>
        <end position="363"/>
    </location>
</feature>
<dbReference type="PROSITE" id="PS50294">
    <property type="entry name" value="WD_REPEATS_REGION"/>
    <property type="match status" value="5"/>
</dbReference>
<dbReference type="AlphaFoldDB" id="F0WE42"/>
<evidence type="ECO:0000259" key="10">
    <source>
        <dbReference type="Pfam" id="PF13925"/>
    </source>
</evidence>
<gene>
    <name evidence="11" type="primary">AlNc14C72G4903</name>
    <name evidence="11" type="ORF">ALNC14_056140</name>
</gene>
<dbReference type="InterPro" id="IPR019775">
    <property type="entry name" value="WD40_repeat_CS"/>
</dbReference>
<dbReference type="InterPro" id="IPR028021">
    <property type="entry name" value="Katanin_C-terminal"/>
</dbReference>
<evidence type="ECO:0000256" key="9">
    <source>
        <dbReference type="SAM" id="MobiDB-lite"/>
    </source>
</evidence>
<dbReference type="SMART" id="SM00320">
    <property type="entry name" value="WD40"/>
    <property type="match status" value="6"/>
</dbReference>
<keyword evidence="6 7" id="KW-0206">Cytoskeleton</keyword>
<dbReference type="Pfam" id="PF00400">
    <property type="entry name" value="WD40"/>
    <property type="match status" value="5"/>
</dbReference>
<evidence type="ECO:0000256" key="6">
    <source>
        <dbReference type="ARBA" id="ARBA00023212"/>
    </source>
</evidence>
<dbReference type="GO" id="GO:0008017">
    <property type="term" value="F:microtubule binding"/>
    <property type="evidence" value="ECO:0007669"/>
    <property type="project" value="UniProtKB-UniRule"/>
</dbReference>
<organism evidence="11">
    <name type="scientific">Albugo laibachii Nc14</name>
    <dbReference type="NCBI Taxonomy" id="890382"/>
    <lineage>
        <taxon>Eukaryota</taxon>
        <taxon>Sar</taxon>
        <taxon>Stramenopiles</taxon>
        <taxon>Oomycota</taxon>
        <taxon>Peronosporomycetes</taxon>
        <taxon>Albuginales</taxon>
        <taxon>Albuginaceae</taxon>
        <taxon>Albugo</taxon>
    </lineage>
</organism>
<evidence type="ECO:0000313" key="11">
    <source>
        <dbReference type="EMBL" id="CCA19471.1"/>
    </source>
</evidence>
<dbReference type="GO" id="GO:0008352">
    <property type="term" value="C:katanin complex"/>
    <property type="evidence" value="ECO:0007669"/>
    <property type="project" value="InterPro"/>
</dbReference>
<dbReference type="GO" id="GO:0005874">
    <property type="term" value="C:microtubule"/>
    <property type="evidence" value="ECO:0007669"/>
    <property type="project" value="UniProtKB-KW"/>
</dbReference>
<keyword evidence="4 7" id="KW-0493">Microtubule</keyword>
<name>F0WE42_9STRA</name>
<dbReference type="PANTHER" id="PTHR19845">
    <property type="entry name" value="KATANIN P80 SUBUNIT"/>
    <property type="match status" value="1"/>
</dbReference>
<evidence type="ECO:0000256" key="1">
    <source>
        <dbReference type="ARBA" id="ARBA00004245"/>
    </source>
</evidence>
<feature type="repeat" description="WD" evidence="8">
    <location>
        <begin position="96"/>
        <end position="137"/>
    </location>
</feature>
<sequence length="617" mass="69006">MAVQTHSHFLAHSSTVNCFRFGPKSAQIAASGGDDLNVNIWRLRELETKNLMSLSGHASAINAIVFDPNETKVAAGSQSGSIKCFDLEMGKVSRTLKGHMSTCTCLDHHLYGDYVASGSLDTIVKIWDLRTKGCMQIFRGHRSEITKLAFTPDGRWLTSGDADGNVRLWDLTAGKLLKEFSDHSGAITALEFNPEEFILVSASTDKTVRLWDVQDFSFVGVTPTDTAITTSMAHTLVEPFCGKFLACCSHDFIRLWSYEQALKCHDCLPFHKANDIAHTDSPTDTIMTHDSKLMGASIQNAFISIWVLELAAFSPFRRERSTSNSSTTSNPDKTNKVSLPVKPSKALRVKSEVDQSSRVRRSVDNNAQIFPERPKTPEMPRRRLSNAQSREKISMHALRIESKPNSDSFHVPVPSHSNQELGPSPSKEPKYMVPLRTSNQSSEFMVELRSGMETNIKIFQSRLKCIKQIHSIWSKGSVHDTLRYIEKLPSGIRDPILVDVLRSDDMVNLGVDLEACGILLPLITDIIQSNFEAYIAVGLKYAEKLVDGFQTIVKESIQTSQLRSREVDLAAEERAQRCEICDRHFRNLYHVVIRLKETNQCASFRQILLTLAESLSA</sequence>
<feature type="region of interest" description="Disordered" evidence="9">
    <location>
        <begin position="403"/>
        <end position="429"/>
    </location>
</feature>
<evidence type="ECO:0000256" key="4">
    <source>
        <dbReference type="ARBA" id="ARBA00022701"/>
    </source>
</evidence>
<evidence type="ECO:0000256" key="7">
    <source>
        <dbReference type="HAMAP-Rule" id="MF_03022"/>
    </source>
</evidence>
<comment type="similarity">
    <text evidence="7">Belongs to the WD repeat KATNB1 family.</text>
</comment>
<dbReference type="PRINTS" id="PR00320">
    <property type="entry name" value="GPROTEINBRPT"/>
</dbReference>
<feature type="repeat" description="WD" evidence="8">
    <location>
        <begin position="180"/>
        <end position="221"/>
    </location>
</feature>
<dbReference type="InterPro" id="IPR015943">
    <property type="entry name" value="WD40/YVTN_repeat-like_dom_sf"/>
</dbReference>
<dbReference type="InterPro" id="IPR026962">
    <property type="entry name" value="KTNB1"/>
</dbReference>
<feature type="repeat" description="WD" evidence="8">
    <location>
        <begin position="54"/>
        <end position="95"/>
    </location>
</feature>
<dbReference type="Pfam" id="PF13925">
    <property type="entry name" value="Katanin_con80"/>
    <property type="match status" value="1"/>
</dbReference>
<comment type="function">
    <text evidence="7">May participate in a complex which severs microtubules in an ATP-dependent manner. Microtubule severing may promote rapid reorganization of cellular microtubule arrays.</text>
</comment>
<dbReference type="InterPro" id="IPR036322">
    <property type="entry name" value="WD40_repeat_dom_sf"/>
</dbReference>
<protein>
    <recommendedName>
        <fullName evidence="7">Katanin p80 WD40 repeat-containing subunit B1 homolog</fullName>
    </recommendedName>
</protein>
<accession>F0WE42</accession>
<dbReference type="PROSITE" id="PS00678">
    <property type="entry name" value="WD_REPEATS_1"/>
    <property type="match status" value="3"/>
</dbReference>
<evidence type="ECO:0000256" key="3">
    <source>
        <dbReference type="ARBA" id="ARBA00022574"/>
    </source>
</evidence>
<dbReference type="GO" id="GO:0007019">
    <property type="term" value="P:microtubule depolymerization"/>
    <property type="evidence" value="ECO:0007669"/>
    <property type="project" value="TreeGrafter"/>
</dbReference>
<feature type="repeat" description="WD" evidence="8">
    <location>
        <begin position="9"/>
        <end position="51"/>
    </location>
</feature>
<dbReference type="HAMAP" id="MF_03022">
    <property type="entry name" value="Katanin_p80_B1"/>
    <property type="match status" value="1"/>
</dbReference>
<dbReference type="HOGENOM" id="CLU_007811_3_0_1"/>
<dbReference type="FunFam" id="2.130.10.10:FF:000462">
    <property type="entry name" value="Katanin p80 WD40 repeat-containing subunit B1"/>
    <property type="match status" value="1"/>
</dbReference>
<dbReference type="EMBL" id="FR824117">
    <property type="protein sequence ID" value="CCA19471.1"/>
    <property type="molecule type" value="Genomic_DNA"/>
</dbReference>
<dbReference type="PROSITE" id="PS50082">
    <property type="entry name" value="WD_REPEATS_2"/>
    <property type="match status" value="5"/>
</dbReference>
<feature type="compositionally biased region" description="Basic and acidic residues" evidence="9">
    <location>
        <begin position="372"/>
        <end position="381"/>
    </location>
</feature>
<dbReference type="InterPro" id="IPR001680">
    <property type="entry name" value="WD40_rpt"/>
</dbReference>
<evidence type="ECO:0000256" key="5">
    <source>
        <dbReference type="ARBA" id="ARBA00022737"/>
    </source>
</evidence>
<keyword evidence="5" id="KW-0677">Repeat</keyword>
<evidence type="ECO:0000256" key="2">
    <source>
        <dbReference type="ARBA" id="ARBA00022490"/>
    </source>
</evidence>
<dbReference type="GO" id="GO:0005737">
    <property type="term" value="C:cytoplasm"/>
    <property type="evidence" value="ECO:0007669"/>
    <property type="project" value="UniProtKB-UniRule"/>
</dbReference>
<feature type="repeat" description="WD" evidence="8">
    <location>
        <begin position="138"/>
        <end position="179"/>
    </location>
</feature>
<comment type="subcellular location">
    <subcellularLocation>
        <location evidence="1 7">Cytoplasm</location>
        <location evidence="1 7">Cytoskeleton</location>
    </subcellularLocation>
</comment>
<feature type="region of interest" description="Disordered" evidence="9">
    <location>
        <begin position="319"/>
        <end position="389"/>
    </location>
</feature>
<keyword evidence="3 8" id="KW-0853">WD repeat</keyword>
<reference evidence="11" key="1">
    <citation type="journal article" date="2011" name="PLoS Biol.">
        <title>Gene gain and loss during evolution of obligate parasitism in the white rust pathogen of Arabidopsis thaliana.</title>
        <authorList>
            <person name="Kemen E."/>
            <person name="Gardiner A."/>
            <person name="Schultz-Larsen T."/>
            <person name="Kemen A.C."/>
            <person name="Balmuth A.L."/>
            <person name="Robert-Seilaniantz A."/>
            <person name="Bailey K."/>
            <person name="Holub E."/>
            <person name="Studholme D.J."/>
            <person name="Maclean D."/>
            <person name="Jones J.D."/>
        </authorList>
    </citation>
    <scope>NUCLEOTIDE SEQUENCE</scope>
</reference>
<dbReference type="GO" id="GO:0051013">
    <property type="term" value="P:microtubule severing"/>
    <property type="evidence" value="ECO:0007669"/>
    <property type="project" value="UniProtKB-UniRule"/>
</dbReference>
<proteinExistence type="inferred from homology"/>
<dbReference type="PANTHER" id="PTHR19845:SF0">
    <property type="entry name" value="KATANIN P80 WD40 REPEAT-CONTAINING SUBUNIT B1"/>
    <property type="match status" value="1"/>
</dbReference>
<dbReference type="InterPro" id="IPR020472">
    <property type="entry name" value="WD40_PAC1"/>
</dbReference>
<evidence type="ECO:0000256" key="8">
    <source>
        <dbReference type="PROSITE-ProRule" id="PRU00221"/>
    </source>
</evidence>